<proteinExistence type="predicted"/>
<organism evidence="2 3">
    <name type="scientific">Pogonophryne albipinna</name>
    <dbReference type="NCBI Taxonomy" id="1090488"/>
    <lineage>
        <taxon>Eukaryota</taxon>
        <taxon>Metazoa</taxon>
        <taxon>Chordata</taxon>
        <taxon>Craniata</taxon>
        <taxon>Vertebrata</taxon>
        <taxon>Euteleostomi</taxon>
        <taxon>Actinopterygii</taxon>
        <taxon>Neopterygii</taxon>
        <taxon>Teleostei</taxon>
        <taxon>Neoteleostei</taxon>
        <taxon>Acanthomorphata</taxon>
        <taxon>Eupercaria</taxon>
        <taxon>Perciformes</taxon>
        <taxon>Notothenioidei</taxon>
        <taxon>Pogonophryne</taxon>
    </lineage>
</organism>
<feature type="compositionally biased region" description="Polar residues" evidence="1">
    <location>
        <begin position="43"/>
        <end position="53"/>
    </location>
</feature>
<dbReference type="EMBL" id="JAPTMU010000004">
    <property type="protein sequence ID" value="KAJ4944331.1"/>
    <property type="molecule type" value="Genomic_DNA"/>
</dbReference>
<keyword evidence="3" id="KW-1185">Reference proteome</keyword>
<evidence type="ECO:0000313" key="2">
    <source>
        <dbReference type="EMBL" id="KAJ4944331.1"/>
    </source>
</evidence>
<feature type="region of interest" description="Disordered" evidence="1">
    <location>
        <begin position="19"/>
        <end position="53"/>
    </location>
</feature>
<protein>
    <submittedName>
        <fullName evidence="2">Uncharacterized protein</fullName>
    </submittedName>
</protein>
<evidence type="ECO:0000256" key="1">
    <source>
        <dbReference type="SAM" id="MobiDB-lite"/>
    </source>
</evidence>
<accession>A0AAD6FSX9</accession>
<comment type="caution">
    <text evidence="2">The sequence shown here is derived from an EMBL/GenBank/DDBJ whole genome shotgun (WGS) entry which is preliminary data.</text>
</comment>
<feature type="non-terminal residue" evidence="2">
    <location>
        <position position="53"/>
    </location>
</feature>
<dbReference type="AlphaFoldDB" id="A0AAD6FSX9"/>
<evidence type="ECO:0000313" key="3">
    <source>
        <dbReference type="Proteomes" id="UP001219934"/>
    </source>
</evidence>
<reference evidence="2" key="1">
    <citation type="submission" date="2022-11" db="EMBL/GenBank/DDBJ databases">
        <title>Chromosome-level genome of Pogonophryne albipinna.</title>
        <authorList>
            <person name="Jo E."/>
        </authorList>
    </citation>
    <scope>NUCLEOTIDE SEQUENCE</scope>
    <source>
        <strain evidence="2">SGF0006</strain>
        <tissue evidence="2">Muscle</tissue>
    </source>
</reference>
<name>A0AAD6FSX9_9TELE</name>
<feature type="non-terminal residue" evidence="2">
    <location>
        <position position="1"/>
    </location>
</feature>
<sequence length="53" mass="5530">PGLLMRPVVRALVPAPTTSRRGWCSIGGDGPLTRPPPSPTRLQAVSTLITPPS</sequence>
<dbReference type="Proteomes" id="UP001219934">
    <property type="component" value="Unassembled WGS sequence"/>
</dbReference>
<gene>
    <name evidence="2" type="ORF">JOQ06_012875</name>
</gene>